<keyword evidence="6" id="KW-1185">Reference proteome</keyword>
<dbReference type="EMBL" id="CH680097">
    <property type="protein sequence ID" value="EDW53691.1"/>
    <property type="molecule type" value="Genomic_DNA"/>
</dbReference>
<organism evidence="6">
    <name type="scientific">Drosophila sechellia</name>
    <name type="common">Fruit fly</name>
    <dbReference type="NCBI Taxonomy" id="7238"/>
    <lineage>
        <taxon>Eukaryota</taxon>
        <taxon>Metazoa</taxon>
        <taxon>Ecdysozoa</taxon>
        <taxon>Arthropoda</taxon>
        <taxon>Hexapoda</taxon>
        <taxon>Insecta</taxon>
        <taxon>Pterygota</taxon>
        <taxon>Neoptera</taxon>
        <taxon>Endopterygota</taxon>
        <taxon>Diptera</taxon>
        <taxon>Brachycera</taxon>
        <taxon>Muscomorpha</taxon>
        <taxon>Ephydroidea</taxon>
        <taxon>Drosophilidae</taxon>
        <taxon>Drosophila</taxon>
        <taxon>Sophophora</taxon>
    </lineage>
</organism>
<evidence type="ECO:0000259" key="4">
    <source>
        <dbReference type="PROSITE" id="PS50158"/>
    </source>
</evidence>
<dbReference type="InterPro" id="IPR001878">
    <property type="entry name" value="Znf_CCHC"/>
</dbReference>
<dbReference type="Proteomes" id="UP000001292">
    <property type="component" value="Unassembled WGS sequence"/>
</dbReference>
<evidence type="ECO:0000256" key="2">
    <source>
        <dbReference type="SAM" id="Coils"/>
    </source>
</evidence>
<protein>
    <submittedName>
        <fullName evidence="5">GM26678</fullName>
    </submittedName>
</protein>
<keyword evidence="1" id="KW-0479">Metal-binding</keyword>
<evidence type="ECO:0000313" key="6">
    <source>
        <dbReference type="Proteomes" id="UP000001292"/>
    </source>
</evidence>
<dbReference type="SUPFAM" id="SSF57756">
    <property type="entry name" value="Retrovirus zinc finger-like domains"/>
    <property type="match status" value="1"/>
</dbReference>
<dbReference type="OMA" id="WICGRIG"/>
<feature type="region of interest" description="Disordered" evidence="3">
    <location>
        <begin position="88"/>
        <end position="111"/>
    </location>
</feature>
<evidence type="ECO:0000256" key="3">
    <source>
        <dbReference type="SAM" id="MobiDB-lite"/>
    </source>
</evidence>
<dbReference type="Gene3D" id="4.10.60.10">
    <property type="entry name" value="Zinc finger, CCHC-type"/>
    <property type="match status" value="1"/>
</dbReference>
<dbReference type="PROSITE" id="PS50158">
    <property type="entry name" value="ZF_CCHC"/>
    <property type="match status" value="1"/>
</dbReference>
<sequence length="395" mass="45898">MGKSWLYSLKKDDFPAIATALGIKLEGLVEEMRKTLSEFIDQTADEPESVAIIEAMEKEYGRRPAVEVKVTGVEGLVRSLDFASMAEASGSRSERQEVGQERRDSCRERTERREASRDRLRFRYDGNEKPLEFLEQVEWSAMTYGLDINQIPRAMPELLTGRALKWFIANNKFWETWVEFIQSFQEFFLPRGFMTKLAEQGQEKEQRHGENFKDYMVDMQTLMRPLGMSQKETLARIRENSTPALRMFIRPYECRHLDALMDLADEFEELDTQRERFDLERNNRARHQREFPRGDQNAVCRRCQDDTAGPSRNINNRREPDPVRRGFVPSPAQACHRCGGQGHWSQECRNRPINFCWICGRIGPRTSECCHRSGNAMRPQPQMGNQGSQDAAPQN</sequence>
<keyword evidence="1" id="KW-0863">Zinc-finger</keyword>
<feature type="region of interest" description="Disordered" evidence="3">
    <location>
        <begin position="376"/>
        <end position="395"/>
    </location>
</feature>
<gene>
    <name evidence="5" type="primary">Dsec\GM26678</name>
    <name evidence="5" type="ORF">Dsec_GM26678</name>
</gene>
<dbReference type="PhylomeDB" id="B4IPD1"/>
<dbReference type="GO" id="GO:0003676">
    <property type="term" value="F:nucleic acid binding"/>
    <property type="evidence" value="ECO:0007669"/>
    <property type="project" value="InterPro"/>
</dbReference>
<feature type="region of interest" description="Disordered" evidence="3">
    <location>
        <begin position="303"/>
        <end position="324"/>
    </location>
</feature>
<dbReference type="InterPro" id="IPR036875">
    <property type="entry name" value="Znf_CCHC_sf"/>
</dbReference>
<proteinExistence type="predicted"/>
<dbReference type="GO" id="GO:0008270">
    <property type="term" value="F:zinc ion binding"/>
    <property type="evidence" value="ECO:0007669"/>
    <property type="project" value="UniProtKB-KW"/>
</dbReference>
<accession>B4IPD1</accession>
<dbReference type="HOGENOM" id="CLU_049238_0_0_1"/>
<feature type="domain" description="CCHC-type" evidence="4">
    <location>
        <begin position="335"/>
        <end position="350"/>
    </location>
</feature>
<keyword evidence="1" id="KW-0862">Zinc</keyword>
<feature type="compositionally biased region" description="Basic and acidic residues" evidence="3">
    <location>
        <begin position="92"/>
        <end position="111"/>
    </location>
</feature>
<feature type="compositionally biased region" description="Polar residues" evidence="3">
    <location>
        <begin position="382"/>
        <end position="395"/>
    </location>
</feature>
<feature type="coiled-coil region" evidence="2">
    <location>
        <begin position="260"/>
        <end position="290"/>
    </location>
</feature>
<dbReference type="AlphaFoldDB" id="B4IPD1"/>
<reference evidence="5 6" key="1">
    <citation type="journal article" date="2007" name="Nature">
        <title>Evolution of genes and genomes on the Drosophila phylogeny.</title>
        <authorList>
            <consortium name="Drosophila 12 Genomes Consortium"/>
            <person name="Clark A.G."/>
            <person name="Eisen M.B."/>
            <person name="Smith D.R."/>
            <person name="Bergman C.M."/>
            <person name="Oliver B."/>
            <person name="Markow T.A."/>
            <person name="Kaufman T.C."/>
            <person name="Kellis M."/>
            <person name="Gelbart W."/>
            <person name="Iyer V.N."/>
            <person name="Pollard D.A."/>
            <person name="Sackton T.B."/>
            <person name="Larracuente A.M."/>
            <person name="Singh N.D."/>
            <person name="Abad J.P."/>
            <person name="Abt D.N."/>
            <person name="Adryan B."/>
            <person name="Aguade M."/>
            <person name="Akashi H."/>
            <person name="Anderson W.W."/>
            <person name="Aquadro C.F."/>
            <person name="Ardell D.H."/>
            <person name="Arguello R."/>
            <person name="Artieri C.G."/>
            <person name="Barbash D.A."/>
            <person name="Barker D."/>
            <person name="Barsanti P."/>
            <person name="Batterham P."/>
            <person name="Batzoglou S."/>
            <person name="Begun D."/>
            <person name="Bhutkar A."/>
            <person name="Blanco E."/>
            <person name="Bosak S.A."/>
            <person name="Bradley R.K."/>
            <person name="Brand A.D."/>
            <person name="Brent M.R."/>
            <person name="Brooks A.N."/>
            <person name="Brown R.H."/>
            <person name="Butlin R.K."/>
            <person name="Caggese C."/>
            <person name="Calvi B.R."/>
            <person name="Bernardo de Carvalho A."/>
            <person name="Caspi A."/>
            <person name="Castrezana S."/>
            <person name="Celniker S.E."/>
            <person name="Chang J.L."/>
            <person name="Chapple C."/>
            <person name="Chatterji S."/>
            <person name="Chinwalla A."/>
            <person name="Civetta A."/>
            <person name="Clifton S.W."/>
            <person name="Comeron J.M."/>
            <person name="Costello J.C."/>
            <person name="Coyne J.A."/>
            <person name="Daub J."/>
            <person name="David R.G."/>
            <person name="Delcher A.L."/>
            <person name="Delehaunty K."/>
            <person name="Do C.B."/>
            <person name="Ebling H."/>
            <person name="Edwards K."/>
            <person name="Eickbush T."/>
            <person name="Evans J.D."/>
            <person name="Filipski A."/>
            <person name="Findeiss S."/>
            <person name="Freyhult E."/>
            <person name="Fulton L."/>
            <person name="Fulton R."/>
            <person name="Garcia A.C."/>
            <person name="Gardiner A."/>
            <person name="Garfield D.A."/>
            <person name="Garvin B.E."/>
            <person name="Gibson G."/>
            <person name="Gilbert D."/>
            <person name="Gnerre S."/>
            <person name="Godfrey J."/>
            <person name="Good R."/>
            <person name="Gotea V."/>
            <person name="Gravely B."/>
            <person name="Greenberg A.J."/>
            <person name="Griffiths-Jones S."/>
            <person name="Gross S."/>
            <person name="Guigo R."/>
            <person name="Gustafson E.A."/>
            <person name="Haerty W."/>
            <person name="Hahn M.W."/>
            <person name="Halligan D.L."/>
            <person name="Halpern A.L."/>
            <person name="Halter G.M."/>
            <person name="Han M.V."/>
            <person name="Heger A."/>
            <person name="Hillier L."/>
            <person name="Hinrichs A.S."/>
            <person name="Holmes I."/>
            <person name="Hoskins R.A."/>
            <person name="Hubisz M.J."/>
            <person name="Hultmark D."/>
            <person name="Huntley M.A."/>
            <person name="Jaffe D.B."/>
            <person name="Jagadeeshan S."/>
            <person name="Jeck W.R."/>
            <person name="Johnson J."/>
            <person name="Jones C.D."/>
            <person name="Jordan W.C."/>
            <person name="Karpen G.H."/>
            <person name="Kataoka E."/>
            <person name="Keightley P.D."/>
            <person name="Kheradpour P."/>
            <person name="Kirkness E.F."/>
            <person name="Koerich L.B."/>
            <person name="Kristiansen K."/>
            <person name="Kudrna D."/>
            <person name="Kulathinal R.J."/>
            <person name="Kumar S."/>
            <person name="Kwok R."/>
            <person name="Lander E."/>
            <person name="Langley C.H."/>
            <person name="Lapoint R."/>
            <person name="Lazzaro B.P."/>
            <person name="Lee S.J."/>
            <person name="Levesque L."/>
            <person name="Li R."/>
            <person name="Lin C.F."/>
            <person name="Lin M.F."/>
            <person name="Lindblad-Toh K."/>
            <person name="Llopart A."/>
            <person name="Long M."/>
            <person name="Low L."/>
            <person name="Lozovsky E."/>
            <person name="Lu J."/>
            <person name="Luo M."/>
            <person name="Machado C.A."/>
            <person name="Makalowski W."/>
            <person name="Marzo M."/>
            <person name="Matsuda M."/>
            <person name="Matzkin L."/>
            <person name="McAllister B."/>
            <person name="McBride C.S."/>
            <person name="McKernan B."/>
            <person name="McKernan K."/>
            <person name="Mendez-Lago M."/>
            <person name="Minx P."/>
            <person name="Mollenhauer M.U."/>
            <person name="Montooth K."/>
            <person name="Mount S.M."/>
            <person name="Mu X."/>
            <person name="Myers E."/>
            <person name="Negre B."/>
            <person name="Newfeld S."/>
            <person name="Nielsen R."/>
            <person name="Noor M.A."/>
            <person name="O'Grady P."/>
            <person name="Pachter L."/>
            <person name="Papaceit M."/>
            <person name="Parisi M.J."/>
            <person name="Parisi M."/>
            <person name="Parts L."/>
            <person name="Pedersen J.S."/>
            <person name="Pesole G."/>
            <person name="Phillippy A.M."/>
            <person name="Ponting C.P."/>
            <person name="Pop M."/>
            <person name="Porcelli D."/>
            <person name="Powell J.R."/>
            <person name="Prohaska S."/>
            <person name="Pruitt K."/>
            <person name="Puig M."/>
            <person name="Quesneville H."/>
            <person name="Ram K.R."/>
            <person name="Rand D."/>
            <person name="Rasmussen M.D."/>
            <person name="Reed L.K."/>
            <person name="Reenan R."/>
            <person name="Reily A."/>
            <person name="Remington K.A."/>
            <person name="Rieger T.T."/>
            <person name="Ritchie M.G."/>
            <person name="Robin C."/>
            <person name="Rogers Y.H."/>
            <person name="Rohde C."/>
            <person name="Rozas J."/>
            <person name="Rubenfield M.J."/>
            <person name="Ruiz A."/>
            <person name="Russo S."/>
            <person name="Salzberg S.L."/>
            <person name="Sanchez-Gracia A."/>
            <person name="Saranga D.J."/>
            <person name="Sato H."/>
            <person name="Schaeffer S.W."/>
            <person name="Schatz M.C."/>
            <person name="Schlenke T."/>
            <person name="Schwartz R."/>
            <person name="Segarra C."/>
            <person name="Singh R.S."/>
            <person name="Sirot L."/>
            <person name="Sirota M."/>
            <person name="Sisneros N.B."/>
            <person name="Smith C.D."/>
            <person name="Smith T.F."/>
            <person name="Spieth J."/>
            <person name="Stage D.E."/>
            <person name="Stark A."/>
            <person name="Stephan W."/>
            <person name="Strausberg R.L."/>
            <person name="Strempel S."/>
            <person name="Sturgill D."/>
            <person name="Sutton G."/>
            <person name="Sutton G.G."/>
            <person name="Tao W."/>
            <person name="Teichmann S."/>
            <person name="Tobari Y.N."/>
            <person name="Tomimura Y."/>
            <person name="Tsolas J.M."/>
            <person name="Valente V.L."/>
            <person name="Venter E."/>
            <person name="Venter J.C."/>
            <person name="Vicario S."/>
            <person name="Vieira F.G."/>
            <person name="Vilella A.J."/>
            <person name="Villasante A."/>
            <person name="Walenz B."/>
            <person name="Wang J."/>
            <person name="Wasserman M."/>
            <person name="Watts T."/>
            <person name="Wilson D."/>
            <person name="Wilson R.K."/>
            <person name="Wing R.A."/>
            <person name="Wolfner M.F."/>
            <person name="Wong A."/>
            <person name="Wong G.K."/>
            <person name="Wu C.I."/>
            <person name="Wu G."/>
            <person name="Yamamoto D."/>
            <person name="Yang H.P."/>
            <person name="Yang S.P."/>
            <person name="Yorke J.A."/>
            <person name="Yoshida K."/>
            <person name="Zdobnov E."/>
            <person name="Zhang P."/>
            <person name="Zhang Y."/>
            <person name="Zimin A.V."/>
            <person name="Baldwin J."/>
            <person name="Abdouelleil A."/>
            <person name="Abdulkadir J."/>
            <person name="Abebe A."/>
            <person name="Abera B."/>
            <person name="Abreu J."/>
            <person name="Acer S.C."/>
            <person name="Aftuck L."/>
            <person name="Alexander A."/>
            <person name="An P."/>
            <person name="Anderson E."/>
            <person name="Anderson S."/>
            <person name="Arachi H."/>
            <person name="Azer M."/>
            <person name="Bachantsang P."/>
            <person name="Barry A."/>
            <person name="Bayul T."/>
            <person name="Berlin A."/>
            <person name="Bessette D."/>
            <person name="Bloom T."/>
            <person name="Blye J."/>
            <person name="Boguslavskiy L."/>
            <person name="Bonnet C."/>
            <person name="Boukhgalter B."/>
            <person name="Bourzgui I."/>
            <person name="Brown A."/>
            <person name="Cahill P."/>
            <person name="Channer S."/>
            <person name="Cheshatsang Y."/>
            <person name="Chuda L."/>
            <person name="Citroen M."/>
            <person name="Collymore A."/>
            <person name="Cooke P."/>
            <person name="Costello M."/>
            <person name="D'Aco K."/>
            <person name="Daza R."/>
            <person name="De Haan G."/>
            <person name="DeGray S."/>
            <person name="DeMaso C."/>
            <person name="Dhargay N."/>
            <person name="Dooley K."/>
            <person name="Dooley E."/>
            <person name="Doricent M."/>
            <person name="Dorje P."/>
            <person name="Dorjee K."/>
            <person name="Dupes A."/>
            <person name="Elong R."/>
            <person name="Falk J."/>
            <person name="Farina A."/>
            <person name="Faro S."/>
            <person name="Ferguson D."/>
            <person name="Fisher S."/>
            <person name="Foley C.D."/>
            <person name="Franke A."/>
            <person name="Friedrich D."/>
            <person name="Gadbois L."/>
            <person name="Gearin G."/>
            <person name="Gearin C.R."/>
            <person name="Giannoukos G."/>
            <person name="Goode T."/>
            <person name="Graham J."/>
            <person name="Grandbois E."/>
            <person name="Grewal S."/>
            <person name="Gyaltsen K."/>
            <person name="Hafez N."/>
            <person name="Hagos B."/>
            <person name="Hall J."/>
            <person name="Henson C."/>
            <person name="Hollinger A."/>
            <person name="Honan T."/>
            <person name="Huard M.D."/>
            <person name="Hughes L."/>
            <person name="Hurhula B."/>
            <person name="Husby M.E."/>
            <person name="Kamat A."/>
            <person name="Kanga B."/>
            <person name="Kashin S."/>
            <person name="Khazanovich D."/>
            <person name="Kisner P."/>
            <person name="Lance K."/>
            <person name="Lara M."/>
            <person name="Lee W."/>
            <person name="Lennon N."/>
            <person name="Letendre F."/>
            <person name="LeVine R."/>
            <person name="Lipovsky A."/>
            <person name="Liu X."/>
            <person name="Liu J."/>
            <person name="Liu S."/>
            <person name="Lokyitsang T."/>
            <person name="Lokyitsang Y."/>
            <person name="Lubonja R."/>
            <person name="Lui A."/>
            <person name="MacDonald P."/>
            <person name="Magnisalis V."/>
            <person name="Maru K."/>
            <person name="Matthews C."/>
            <person name="McCusker W."/>
            <person name="McDonough S."/>
            <person name="Mehta T."/>
            <person name="Meldrim J."/>
            <person name="Meneus L."/>
            <person name="Mihai O."/>
            <person name="Mihalev A."/>
            <person name="Mihova T."/>
            <person name="Mittelman R."/>
            <person name="Mlenga V."/>
            <person name="Montmayeur A."/>
            <person name="Mulrain L."/>
            <person name="Navidi A."/>
            <person name="Naylor J."/>
            <person name="Negash T."/>
            <person name="Nguyen T."/>
            <person name="Nguyen N."/>
            <person name="Nicol R."/>
            <person name="Norbu C."/>
            <person name="Norbu N."/>
            <person name="Novod N."/>
            <person name="O'Neill B."/>
            <person name="Osman S."/>
            <person name="Markiewicz E."/>
            <person name="Oyono O.L."/>
            <person name="Patti C."/>
            <person name="Phunkhang P."/>
            <person name="Pierre F."/>
            <person name="Priest M."/>
            <person name="Raghuraman S."/>
            <person name="Rege F."/>
            <person name="Reyes R."/>
            <person name="Rise C."/>
            <person name="Rogov P."/>
            <person name="Ross K."/>
            <person name="Ryan E."/>
            <person name="Settipalli S."/>
            <person name="Shea T."/>
            <person name="Sherpa N."/>
            <person name="Shi L."/>
            <person name="Shih D."/>
            <person name="Sparrow T."/>
            <person name="Spaulding J."/>
            <person name="Stalker J."/>
            <person name="Stange-Thomann N."/>
            <person name="Stavropoulos S."/>
            <person name="Stone C."/>
            <person name="Strader C."/>
            <person name="Tesfaye S."/>
            <person name="Thomson T."/>
            <person name="Thoulutsang Y."/>
            <person name="Thoulutsang D."/>
            <person name="Topham K."/>
            <person name="Topping I."/>
            <person name="Tsamla T."/>
            <person name="Vassiliev H."/>
            <person name="Vo A."/>
            <person name="Wangchuk T."/>
            <person name="Wangdi T."/>
            <person name="Weiand M."/>
            <person name="Wilkinson J."/>
            <person name="Wilson A."/>
            <person name="Yadav S."/>
            <person name="Young G."/>
            <person name="Yu Q."/>
            <person name="Zembek L."/>
            <person name="Zhong D."/>
            <person name="Zimmer A."/>
            <person name="Zwirko Z."/>
            <person name="Jaffe D.B."/>
            <person name="Alvarez P."/>
            <person name="Brockman W."/>
            <person name="Butler J."/>
            <person name="Chin C."/>
            <person name="Gnerre S."/>
            <person name="Grabherr M."/>
            <person name="Kleber M."/>
            <person name="Mauceli E."/>
            <person name="MacCallum I."/>
        </authorList>
    </citation>
    <scope>NUCLEOTIDE SEQUENCE [LARGE SCALE GENOMIC DNA]</scope>
    <source>
        <strain evidence="6">Rob3c / Tucson 14021-0248.25</strain>
    </source>
</reference>
<evidence type="ECO:0000256" key="1">
    <source>
        <dbReference type="PROSITE-ProRule" id="PRU00047"/>
    </source>
</evidence>
<evidence type="ECO:0000313" key="5">
    <source>
        <dbReference type="EMBL" id="EDW53691.1"/>
    </source>
</evidence>
<dbReference type="SMART" id="SM00343">
    <property type="entry name" value="ZnF_C2HC"/>
    <property type="match status" value="2"/>
</dbReference>
<name>B4IPD1_DROSE</name>
<keyword evidence="2" id="KW-0175">Coiled coil</keyword>